<accession>A0AAV3SFD9</accession>
<dbReference type="PANTHER" id="PTHR43356">
    <property type="entry name" value="PHOSPHATE ACETYLTRANSFERASE"/>
    <property type="match status" value="1"/>
</dbReference>
<evidence type="ECO:0000313" key="8">
    <source>
        <dbReference type="Proteomes" id="UP000830542"/>
    </source>
</evidence>
<evidence type="ECO:0000256" key="1">
    <source>
        <dbReference type="ARBA" id="ARBA00000705"/>
    </source>
</evidence>
<sequence length="354" mass="37407">MSLLSRLREQARTASPRIVLPEAHDSRVREAAVRAARDGIAEPVLLGTDEGSRALCAEHDLSRGALTVLDRSDERIEEDAAAYAALRDVPVPTAKRVLDDELVLGAWLARTGEAEGLVAGATHPTAEVVATANGIVGLDPLVDTASSYFLMAFDDPTIGENGALLYADCGVNIDPDDEQLADIALATATTAEELLGWEPRVAMLSFSTKGSASHETVDEIRRATELARERMDGLCIDGELQSDAALVPSIAERKNGDAGVVNGDANVLVFPDLNAGNIAYKLTERLAGATALGPVLQGYARPLSDLSRGASADDVYDIVTITAARAAASEGFSDGTILERGQLARREQEPPRPE</sequence>
<evidence type="ECO:0000256" key="4">
    <source>
        <dbReference type="ARBA" id="ARBA00023315"/>
    </source>
</evidence>
<dbReference type="GeneID" id="71760863"/>
<evidence type="ECO:0000313" key="7">
    <source>
        <dbReference type="EMBL" id="UOO95763.1"/>
    </source>
</evidence>
<dbReference type="InterPro" id="IPR012147">
    <property type="entry name" value="P_Ac_Bu_trans"/>
</dbReference>
<reference evidence="6" key="3">
    <citation type="submission" date="2023-12" db="EMBL/GenBank/DDBJ databases">
        <authorList>
            <person name="Sun Q."/>
            <person name="Inoue M."/>
        </authorList>
    </citation>
    <scope>NUCLEOTIDE SEQUENCE</scope>
    <source>
        <strain evidence="6">JCM 12289</strain>
    </source>
</reference>
<dbReference type="KEGG" id="hdo:MUK72_03405"/>
<comment type="similarity">
    <text evidence="2">Belongs to the phosphate acetyltransferase and butyryltransferase family.</text>
</comment>
<dbReference type="Gene3D" id="3.40.50.10750">
    <property type="entry name" value="Isocitrate/Isopropylmalate dehydrogenase-like"/>
    <property type="match status" value="1"/>
</dbReference>
<dbReference type="InterPro" id="IPR042113">
    <property type="entry name" value="P_AcTrfase_dom1"/>
</dbReference>
<dbReference type="EMBL" id="BAAADN010000022">
    <property type="protein sequence ID" value="GAA0459383.1"/>
    <property type="molecule type" value="Genomic_DNA"/>
</dbReference>
<dbReference type="AlphaFoldDB" id="A0AAV3SFD9"/>
<dbReference type="Proteomes" id="UP000830542">
    <property type="component" value="Chromosome"/>
</dbReference>
<dbReference type="InterPro" id="IPR042112">
    <property type="entry name" value="P_AcTrfase_dom2"/>
</dbReference>
<evidence type="ECO:0000256" key="3">
    <source>
        <dbReference type="ARBA" id="ARBA00022679"/>
    </source>
</evidence>
<reference evidence="7" key="2">
    <citation type="submission" date="2022-04" db="EMBL/GenBank/DDBJ databases">
        <title>Sequencing and genomic assembly of Halococcus dombrowskii.</title>
        <authorList>
            <person name="Lim S.W."/>
            <person name="MacLea K.S."/>
        </authorList>
    </citation>
    <scope>NUCLEOTIDE SEQUENCE</scope>
    <source>
        <strain evidence="7">H4</strain>
    </source>
</reference>
<evidence type="ECO:0000259" key="5">
    <source>
        <dbReference type="Pfam" id="PF01515"/>
    </source>
</evidence>
<dbReference type="PANTHER" id="PTHR43356:SF3">
    <property type="entry name" value="PHOSPHATE ACETYLTRANSFERASE"/>
    <property type="match status" value="1"/>
</dbReference>
<evidence type="ECO:0000256" key="2">
    <source>
        <dbReference type="ARBA" id="ARBA00005656"/>
    </source>
</evidence>
<comment type="catalytic activity">
    <reaction evidence="1">
        <text>acetyl-CoA + phosphate = acetyl phosphate + CoA</text>
        <dbReference type="Rhea" id="RHEA:19521"/>
        <dbReference type="ChEBI" id="CHEBI:22191"/>
        <dbReference type="ChEBI" id="CHEBI:43474"/>
        <dbReference type="ChEBI" id="CHEBI:57287"/>
        <dbReference type="ChEBI" id="CHEBI:57288"/>
        <dbReference type="EC" id="2.3.1.8"/>
    </reaction>
</comment>
<gene>
    <name evidence="6" type="primary">pta</name>
    <name evidence="6" type="ORF">GCM10008985_14670</name>
    <name evidence="7" type="ORF">MUK72_03405</name>
</gene>
<keyword evidence="8" id="KW-1185">Reference proteome</keyword>
<dbReference type="GO" id="GO:0008959">
    <property type="term" value="F:phosphate acetyltransferase activity"/>
    <property type="evidence" value="ECO:0007669"/>
    <property type="project" value="UniProtKB-EC"/>
</dbReference>
<proteinExistence type="inferred from homology"/>
<dbReference type="NCBIfam" id="NF007233">
    <property type="entry name" value="PRK09653.1"/>
    <property type="match status" value="1"/>
</dbReference>
<protein>
    <submittedName>
        <fullName evidence="6">Phosphate acetyltransferase</fullName>
    </submittedName>
    <submittedName>
        <fullName evidence="7">Phosphotransacetylase</fullName>
    </submittedName>
</protein>
<evidence type="ECO:0000313" key="9">
    <source>
        <dbReference type="Proteomes" id="UP001500962"/>
    </source>
</evidence>
<name>A0AAV3SFD9_HALDO</name>
<dbReference type="Gene3D" id="3.40.50.10950">
    <property type="match status" value="1"/>
</dbReference>
<dbReference type="Pfam" id="PF01515">
    <property type="entry name" value="PTA_PTB"/>
    <property type="match status" value="1"/>
</dbReference>
<organism evidence="6 9">
    <name type="scientific">Halococcus dombrowskii</name>
    <dbReference type="NCBI Taxonomy" id="179637"/>
    <lineage>
        <taxon>Archaea</taxon>
        <taxon>Methanobacteriati</taxon>
        <taxon>Methanobacteriota</taxon>
        <taxon>Stenosarchaea group</taxon>
        <taxon>Halobacteria</taxon>
        <taxon>Halobacteriales</taxon>
        <taxon>Halococcaceae</taxon>
        <taxon>Halococcus</taxon>
    </lineage>
</organism>
<dbReference type="EMBL" id="CP095005">
    <property type="protein sequence ID" value="UOO95763.1"/>
    <property type="molecule type" value="Genomic_DNA"/>
</dbReference>
<evidence type="ECO:0000313" key="6">
    <source>
        <dbReference type="EMBL" id="GAA0459383.1"/>
    </source>
</evidence>
<dbReference type="RefSeq" id="WP_244703961.1">
    <property type="nucleotide sequence ID" value="NZ_BAAADN010000022.1"/>
</dbReference>
<keyword evidence="4" id="KW-0012">Acyltransferase</keyword>
<dbReference type="InterPro" id="IPR050500">
    <property type="entry name" value="Phos_Acetyltrans/Butyryltrans"/>
</dbReference>
<feature type="domain" description="Phosphate acetyl/butaryl transferase" evidence="5">
    <location>
        <begin position="3"/>
        <end position="323"/>
    </location>
</feature>
<keyword evidence="3" id="KW-0808">Transferase</keyword>
<dbReference type="PIRSF" id="PIRSF000428">
    <property type="entry name" value="P_Ac_trans"/>
    <property type="match status" value="1"/>
</dbReference>
<reference evidence="6" key="1">
    <citation type="journal article" date="2014" name="Int. J. Syst. Evol. Microbiol.">
        <title>Complete genome sequence of Corynebacterium casei LMG S-19264T (=DSM 44701T), isolated from a smear-ripened cheese.</title>
        <authorList>
            <consortium name="US DOE Joint Genome Institute (JGI-PGF)"/>
            <person name="Walter F."/>
            <person name="Albersmeier A."/>
            <person name="Kalinowski J."/>
            <person name="Ruckert C."/>
        </authorList>
    </citation>
    <scope>NUCLEOTIDE SEQUENCE</scope>
    <source>
        <strain evidence="6">JCM 12289</strain>
    </source>
</reference>
<dbReference type="InterPro" id="IPR002505">
    <property type="entry name" value="PTA_PTB"/>
</dbReference>
<dbReference type="SUPFAM" id="SSF53659">
    <property type="entry name" value="Isocitrate/Isopropylmalate dehydrogenase-like"/>
    <property type="match status" value="1"/>
</dbReference>
<dbReference type="Proteomes" id="UP001500962">
    <property type="component" value="Unassembled WGS sequence"/>
</dbReference>